<feature type="domain" description="GST N-terminal" evidence="1">
    <location>
        <begin position="1"/>
        <end position="82"/>
    </location>
</feature>
<dbReference type="InterPro" id="IPR036249">
    <property type="entry name" value="Thioredoxin-like_sf"/>
</dbReference>
<dbReference type="AlphaFoldDB" id="A0A438JJJ7"/>
<dbReference type="Gene3D" id="3.40.30.10">
    <property type="entry name" value="Glutaredoxin"/>
    <property type="match status" value="1"/>
</dbReference>
<dbReference type="CDD" id="cd03050">
    <property type="entry name" value="GST_N_Theta"/>
    <property type="match status" value="1"/>
</dbReference>
<dbReference type="InterPro" id="IPR043377">
    <property type="entry name" value="GSTT1/2/3"/>
</dbReference>
<evidence type="ECO:0000259" key="2">
    <source>
        <dbReference type="PROSITE" id="PS50405"/>
    </source>
</evidence>
<dbReference type="SUPFAM" id="SSF52833">
    <property type="entry name" value="Thioredoxin-like"/>
    <property type="match status" value="1"/>
</dbReference>
<dbReference type="InterPro" id="IPR040075">
    <property type="entry name" value="GST_N_Theta"/>
</dbReference>
<dbReference type="Gene3D" id="1.20.1050.10">
    <property type="match status" value="1"/>
</dbReference>
<accession>A0A438JJJ7</accession>
<dbReference type="GO" id="GO:0016740">
    <property type="term" value="F:transferase activity"/>
    <property type="evidence" value="ECO:0007669"/>
    <property type="project" value="UniProtKB-KW"/>
</dbReference>
<protein>
    <submittedName>
        <fullName evidence="3">Glutathione S-transferase T1</fullName>
    </submittedName>
</protein>
<dbReference type="InterPro" id="IPR040079">
    <property type="entry name" value="Glutathione_S-Trfase"/>
</dbReference>
<reference evidence="3 4" key="1">
    <citation type="journal article" date="2018" name="PLoS Genet.">
        <title>Population sequencing reveals clonal diversity and ancestral inbreeding in the grapevine cultivar Chardonnay.</title>
        <authorList>
            <person name="Roach M.J."/>
            <person name="Johnson D.L."/>
            <person name="Bohlmann J."/>
            <person name="van Vuuren H.J."/>
            <person name="Jones S.J."/>
            <person name="Pretorius I.S."/>
            <person name="Schmidt S.A."/>
            <person name="Borneman A.R."/>
        </authorList>
    </citation>
    <scope>NUCLEOTIDE SEQUENCE [LARGE SCALE GENOMIC DNA]</scope>
    <source>
        <strain evidence="4">cv. Chardonnay</strain>
        <tissue evidence="3">Leaf</tissue>
    </source>
</reference>
<dbReference type="Proteomes" id="UP000288805">
    <property type="component" value="Unassembled WGS sequence"/>
</dbReference>
<evidence type="ECO:0000313" key="4">
    <source>
        <dbReference type="Proteomes" id="UP000288805"/>
    </source>
</evidence>
<dbReference type="InterPro" id="IPR004046">
    <property type="entry name" value="GST_C"/>
</dbReference>
<evidence type="ECO:0000313" key="3">
    <source>
        <dbReference type="EMBL" id="RVX09117.1"/>
    </source>
</evidence>
<dbReference type="PANTHER" id="PTHR44750:SF1">
    <property type="entry name" value="GLUTATHIONE S-TRANSFERASE T1-RELATED"/>
    <property type="match status" value="1"/>
</dbReference>
<dbReference type="InterPro" id="IPR004045">
    <property type="entry name" value="Glutathione_S-Trfase_N"/>
</dbReference>
<dbReference type="PROSITE" id="PS50405">
    <property type="entry name" value="GST_CTER"/>
    <property type="match status" value="1"/>
</dbReference>
<comment type="caution">
    <text evidence="3">The sequence shown here is derived from an EMBL/GenBank/DDBJ whole genome shotgun (WGS) entry which is preliminary data.</text>
</comment>
<name>A0A438JJJ7_VITVI</name>
<dbReference type="Pfam" id="PF14497">
    <property type="entry name" value="GST_C_3"/>
    <property type="match status" value="1"/>
</dbReference>
<proteinExistence type="predicted"/>
<dbReference type="EMBL" id="QGNW01000039">
    <property type="protein sequence ID" value="RVX09117.1"/>
    <property type="molecule type" value="Genomic_DNA"/>
</dbReference>
<dbReference type="SUPFAM" id="SSF47616">
    <property type="entry name" value="GST C-terminal domain-like"/>
    <property type="match status" value="1"/>
</dbReference>
<dbReference type="PANTHER" id="PTHR44750">
    <property type="entry name" value="GLUTATHIONE S-TRANSFERASE T1-RELATED"/>
    <property type="match status" value="1"/>
</dbReference>
<organism evidence="3 4">
    <name type="scientific">Vitis vinifera</name>
    <name type="common">Grape</name>
    <dbReference type="NCBI Taxonomy" id="29760"/>
    <lineage>
        <taxon>Eukaryota</taxon>
        <taxon>Viridiplantae</taxon>
        <taxon>Streptophyta</taxon>
        <taxon>Embryophyta</taxon>
        <taxon>Tracheophyta</taxon>
        <taxon>Spermatophyta</taxon>
        <taxon>Magnoliopsida</taxon>
        <taxon>eudicotyledons</taxon>
        <taxon>Gunneridae</taxon>
        <taxon>Pentapetalae</taxon>
        <taxon>rosids</taxon>
        <taxon>Vitales</taxon>
        <taxon>Vitaceae</taxon>
        <taxon>Viteae</taxon>
        <taxon>Vitis</taxon>
    </lineage>
</organism>
<sequence>MKLKIYADRMSQPSRAIIIFCKVNRIDFEEVRVDLAKRQHLSPDFKVVNPMGQVPAIVDGRFQLFESHAILIYLACAFPGIADNWYPNDLFKRAKIHSVLDWHHSNLRRGAGIINRLLYKATDSYTVNAPFLLNTVLGPALGIKVNPQAAAEAEKLLFSSLSKIESFWLEGNGKFLLGSSQPSVADLSLVCEIMQLEILGDRERNRILGPYKKVQQWIENTKNATRPHLMKYMHSFLDSKQGYKSHRQGGQSMRQAKKGHCIQRCENHVACIVEKICDYKFADSKRYRSGCVLLILLQEPCYLYCYKICNYEFAEDKHYRSVWSQ</sequence>
<keyword evidence="3" id="KW-0808">Transferase</keyword>
<dbReference type="SFLD" id="SFLDG00358">
    <property type="entry name" value="Main_(cytGST)"/>
    <property type="match status" value="1"/>
</dbReference>
<dbReference type="PROSITE" id="PS50404">
    <property type="entry name" value="GST_NTER"/>
    <property type="match status" value="1"/>
</dbReference>
<dbReference type="Pfam" id="PF02798">
    <property type="entry name" value="GST_N"/>
    <property type="match status" value="1"/>
</dbReference>
<dbReference type="InterPro" id="IPR036282">
    <property type="entry name" value="Glutathione-S-Trfase_C_sf"/>
</dbReference>
<dbReference type="SFLD" id="SFLDS00019">
    <property type="entry name" value="Glutathione_Transferase_(cytos"/>
    <property type="match status" value="1"/>
</dbReference>
<gene>
    <name evidence="3" type="primary">GSTT1_0</name>
    <name evidence="3" type="ORF">CK203_013831</name>
</gene>
<evidence type="ECO:0000259" key="1">
    <source>
        <dbReference type="PROSITE" id="PS50404"/>
    </source>
</evidence>
<dbReference type="InterPro" id="IPR010987">
    <property type="entry name" value="Glutathione-S-Trfase_C-like"/>
</dbReference>
<feature type="domain" description="GST C-terminal" evidence="2">
    <location>
        <begin position="89"/>
        <end position="241"/>
    </location>
</feature>